<dbReference type="PIRSF" id="PIRSF001227">
    <property type="entry name" value="Pen_acylase"/>
    <property type="match status" value="1"/>
</dbReference>
<evidence type="ECO:0000256" key="1">
    <source>
        <dbReference type="ARBA" id="ARBA00006586"/>
    </source>
</evidence>
<dbReference type="InterPro" id="IPR043147">
    <property type="entry name" value="Penicillin_amidase_A-knob"/>
</dbReference>
<protein>
    <submittedName>
        <fullName evidence="7">Acylase</fullName>
    </submittedName>
</protein>
<sequence>MQRVAILFLFISLSFIACEPTTITEIERWEAQAERVEIIRDDFGVPHIYGKSDADAVFGLLYAQCEDDFRRVERNYIWATGRLAELEGEEALYSDVRANLYMTEEEAKAVYESAPEWLKELCQAFADGINYYLHTHPEVEPQVIKVYEPWFTMYFFEGSIGGDIEQIPTSRIKAFYENNEALAYSEFRDGLSHPDPEEEPKGSNGIAVSGEMTASGNAMLLINPHTSFYFRPEVHVVSEEGLNAYGAVTWGQFFVYQGFNEKTGWIHTSTRVDFIDEFMEEVSEEDGKLVYRYGDEKKEVESFPVTLSYQTEEGLKQREFTLYRTHHGPITHQLEDKWVATKINWDPVNALIQSFTRTKLANYEEFKEMMNIRTNSSNNTVFADAEGNIAYFHGNFIPKRNPEFDFSRPLDGSNPKTDWQGIHTVDESITLLNPPTGWIQNCNSTPFTAAGEFSPKAENYPVYMAPDRENFRGIHAVKVLKEASDLTLDTFIELAYEPTLPAFERLIPHLVQALEKYGNDTEIKQATEVLKAWDFKTGKESVAMSLAHFYGMNHQRKFRDMQDLVDNETVSSLSQPETQKELVEVFEETLNQMNADFGTWNTPWGEINRFQRLNGDIDLAYDDDQPYIPIGMASGRWGALASYGASTKEGTKRLYGSSGNSFVAVVEFGDKVRAKSILAGGQSGDPNSPHFLDQAQRYADANFKEVAYYRTDVEKRAEERYKPGKR</sequence>
<dbReference type="PANTHER" id="PTHR34218:SF3">
    <property type="entry name" value="ACYL-HOMOSERINE LACTONE ACYLASE PVDQ"/>
    <property type="match status" value="1"/>
</dbReference>
<accession>A0ABT2G1U7</accession>
<feature type="signal peptide" evidence="5">
    <location>
        <begin position="1"/>
        <end position="17"/>
    </location>
</feature>
<dbReference type="RefSeq" id="WP_259412824.1">
    <property type="nucleotide sequence ID" value="NZ_JANWGH010000001.1"/>
</dbReference>
<name>A0ABT2G1U7_9BACT</name>
<feature type="chain" id="PRO_5045367109" evidence="5">
    <location>
        <begin position="18"/>
        <end position="726"/>
    </location>
</feature>
<dbReference type="InterPro" id="IPR002692">
    <property type="entry name" value="S45"/>
</dbReference>
<comment type="caution">
    <text evidence="7">The sequence shown here is derived from an EMBL/GenBank/DDBJ whole genome shotgun (WGS) entry which is preliminary data.</text>
</comment>
<evidence type="ECO:0000256" key="2">
    <source>
        <dbReference type="ARBA" id="ARBA00022729"/>
    </source>
</evidence>
<feature type="domain" description="ABL" evidence="6">
    <location>
        <begin position="262"/>
        <end position="362"/>
    </location>
</feature>
<dbReference type="SUPFAM" id="SSF56235">
    <property type="entry name" value="N-terminal nucleophile aminohydrolases (Ntn hydrolases)"/>
    <property type="match status" value="1"/>
</dbReference>
<dbReference type="InterPro" id="IPR023343">
    <property type="entry name" value="Penicillin_amidase_dom1"/>
</dbReference>
<dbReference type="InterPro" id="IPR029055">
    <property type="entry name" value="Ntn_hydrolases_N"/>
</dbReference>
<dbReference type="Gene3D" id="3.60.20.10">
    <property type="entry name" value="Glutamine Phosphoribosylpyrophosphate, subunit 1, domain 1"/>
    <property type="match status" value="1"/>
</dbReference>
<dbReference type="CDD" id="cd01936">
    <property type="entry name" value="Ntn_CA"/>
    <property type="match status" value="1"/>
</dbReference>
<gene>
    <name evidence="7" type="ORF">NY014_01835</name>
</gene>
<reference evidence="7 8" key="1">
    <citation type="submission" date="2022-08" db="EMBL/GenBank/DDBJ databases">
        <title>Algoriphagus sp. CAU 1643 isolated from mud.</title>
        <authorList>
            <person name="Kim W."/>
        </authorList>
    </citation>
    <scope>NUCLEOTIDE SEQUENCE [LARGE SCALE GENOMIC DNA]</scope>
    <source>
        <strain evidence="7 8">CAU 1643</strain>
    </source>
</reference>
<evidence type="ECO:0000256" key="5">
    <source>
        <dbReference type="SAM" id="SignalP"/>
    </source>
</evidence>
<dbReference type="Proteomes" id="UP001206788">
    <property type="component" value="Unassembled WGS sequence"/>
</dbReference>
<dbReference type="InterPro" id="IPR014395">
    <property type="entry name" value="Pen/GL7ACA/AHL_acylase"/>
</dbReference>
<dbReference type="InterPro" id="IPR043146">
    <property type="entry name" value="Penicillin_amidase_N_B-knob"/>
</dbReference>
<dbReference type="Gene3D" id="1.10.439.10">
    <property type="entry name" value="Penicillin Amidohydrolase, domain 1"/>
    <property type="match status" value="1"/>
</dbReference>
<keyword evidence="4" id="KW-0865">Zymogen</keyword>
<evidence type="ECO:0000256" key="3">
    <source>
        <dbReference type="ARBA" id="ARBA00022801"/>
    </source>
</evidence>
<keyword evidence="8" id="KW-1185">Reference proteome</keyword>
<comment type="similarity">
    <text evidence="1">Belongs to the peptidase S45 family.</text>
</comment>
<dbReference type="EMBL" id="JANWGH010000001">
    <property type="protein sequence ID" value="MCS5489149.1"/>
    <property type="molecule type" value="Genomic_DNA"/>
</dbReference>
<evidence type="ECO:0000313" key="8">
    <source>
        <dbReference type="Proteomes" id="UP001206788"/>
    </source>
</evidence>
<dbReference type="Gene3D" id="2.30.120.10">
    <property type="match status" value="1"/>
</dbReference>
<dbReference type="Gene3D" id="1.10.1400.10">
    <property type="match status" value="1"/>
</dbReference>
<dbReference type="PANTHER" id="PTHR34218">
    <property type="entry name" value="PEPTIDASE S45 PENICILLIN AMIDASE"/>
    <property type="match status" value="1"/>
</dbReference>
<dbReference type="InterPro" id="IPR019017">
    <property type="entry name" value="Sig_transdc_His_kin_a/b-loop_C"/>
</dbReference>
<dbReference type="Pfam" id="PF01804">
    <property type="entry name" value="Penicil_amidase"/>
    <property type="match status" value="1"/>
</dbReference>
<evidence type="ECO:0000256" key="4">
    <source>
        <dbReference type="ARBA" id="ARBA00023145"/>
    </source>
</evidence>
<evidence type="ECO:0000259" key="6">
    <source>
        <dbReference type="PROSITE" id="PS51426"/>
    </source>
</evidence>
<organism evidence="7 8">
    <name type="scientific">Algoriphagus limi</name>
    <dbReference type="NCBI Taxonomy" id="2975273"/>
    <lineage>
        <taxon>Bacteria</taxon>
        <taxon>Pseudomonadati</taxon>
        <taxon>Bacteroidota</taxon>
        <taxon>Cytophagia</taxon>
        <taxon>Cytophagales</taxon>
        <taxon>Cyclobacteriaceae</taxon>
        <taxon>Algoriphagus</taxon>
    </lineage>
</organism>
<dbReference type="PROSITE" id="PS51426">
    <property type="entry name" value="ABL"/>
    <property type="match status" value="1"/>
</dbReference>
<proteinExistence type="inferred from homology"/>
<dbReference type="PROSITE" id="PS51257">
    <property type="entry name" value="PROKAR_LIPOPROTEIN"/>
    <property type="match status" value="1"/>
</dbReference>
<keyword evidence="3" id="KW-0378">Hydrolase</keyword>
<keyword evidence="2 5" id="KW-0732">Signal</keyword>
<evidence type="ECO:0000313" key="7">
    <source>
        <dbReference type="EMBL" id="MCS5489149.1"/>
    </source>
</evidence>